<dbReference type="SUPFAM" id="SSF101898">
    <property type="entry name" value="NHL repeat"/>
    <property type="match status" value="1"/>
</dbReference>
<organism evidence="2">
    <name type="scientific">Cryptomonas curvata</name>
    <dbReference type="NCBI Taxonomy" id="233186"/>
    <lineage>
        <taxon>Eukaryota</taxon>
        <taxon>Cryptophyceae</taxon>
        <taxon>Cryptomonadales</taxon>
        <taxon>Cryptomonadaceae</taxon>
        <taxon>Cryptomonas</taxon>
    </lineage>
</organism>
<evidence type="ECO:0000313" key="2">
    <source>
        <dbReference type="EMBL" id="CAD8626466.1"/>
    </source>
</evidence>
<feature type="chain" id="PRO_5031143247" description="SMP-30/Gluconolactonase/LRE-like region domain-containing protein" evidence="1">
    <location>
        <begin position="22"/>
        <end position="318"/>
    </location>
</feature>
<dbReference type="EMBL" id="HBEZ01007414">
    <property type="protein sequence ID" value="CAD8626466.1"/>
    <property type="molecule type" value="Transcribed_RNA"/>
</dbReference>
<dbReference type="InterPro" id="IPR011042">
    <property type="entry name" value="6-blade_b-propeller_TolB-like"/>
</dbReference>
<reference evidence="2" key="1">
    <citation type="submission" date="2021-01" db="EMBL/GenBank/DDBJ databases">
        <authorList>
            <person name="Corre E."/>
            <person name="Pelletier E."/>
            <person name="Niang G."/>
            <person name="Scheremetjew M."/>
            <person name="Finn R."/>
            <person name="Kale V."/>
            <person name="Holt S."/>
            <person name="Cochrane G."/>
            <person name="Meng A."/>
            <person name="Brown T."/>
            <person name="Cohen L."/>
        </authorList>
    </citation>
    <scope>NUCLEOTIDE SEQUENCE</scope>
    <source>
        <strain evidence="2">CCAP979/52</strain>
    </source>
</reference>
<name>A0A7S0QE68_9CRYP</name>
<protein>
    <recommendedName>
        <fullName evidence="3">SMP-30/Gluconolactonase/LRE-like region domain-containing protein</fullName>
    </recommendedName>
</protein>
<evidence type="ECO:0008006" key="3">
    <source>
        <dbReference type="Google" id="ProtNLM"/>
    </source>
</evidence>
<proteinExistence type="predicted"/>
<feature type="signal peptide" evidence="1">
    <location>
        <begin position="1"/>
        <end position="21"/>
    </location>
</feature>
<evidence type="ECO:0000256" key="1">
    <source>
        <dbReference type="SAM" id="SignalP"/>
    </source>
</evidence>
<dbReference type="Gene3D" id="2.120.10.30">
    <property type="entry name" value="TolB, C-terminal domain"/>
    <property type="match status" value="1"/>
</dbReference>
<sequence>MVIREVFSLCVLLILSDHASSHGSSTKSSSASSAQKLDIVALLSNRIRGAEDNKITQISAEQVPKSLHHIIIGRDGMIYASSFATNEVYRAAQDGRNGWQWARVVGRGAGLDGPTGLHLDEDMRLYVASFGTDQILRFDGVTGAAVDVVINDDEGRLDCPEGLLMLPGRLLVASFLNDRVVSYSPDGAFQEIFAAGWHLRGPQVLLAQAGVDAVLVTSYHRNRVVTLDGTTGKKRPLEFGGPELSRPVGLAAAPGGELLCSSHRSNEILRYNASTGAFKGHFAAGHGLWAPTGIAMGPDLVLHVATFADGVRRYSFWR</sequence>
<gene>
    <name evidence="2" type="ORF">CCUR1050_LOCUS4144</name>
</gene>
<accession>A0A7S0QE68</accession>
<dbReference type="AlphaFoldDB" id="A0A7S0QE68"/>
<keyword evidence="1" id="KW-0732">Signal</keyword>